<evidence type="ECO:0000313" key="3">
    <source>
        <dbReference type="EMBL" id="GET89539.1"/>
    </source>
</evidence>
<feature type="chain" id="PRO_5024822942" evidence="2">
    <location>
        <begin position="23"/>
        <end position="196"/>
    </location>
</feature>
<dbReference type="VEuPathDB" id="TriTrypDB:LtaPh_2617800"/>
<proteinExistence type="predicted"/>
<dbReference type="AlphaFoldDB" id="A0A640KPY6"/>
<accession>A0A640KPY6</accession>
<dbReference type="EMBL" id="BLBS01000035">
    <property type="protein sequence ID" value="GET89539.1"/>
    <property type="molecule type" value="Genomic_DNA"/>
</dbReference>
<evidence type="ECO:0000256" key="2">
    <source>
        <dbReference type="SAM" id="SignalP"/>
    </source>
</evidence>
<keyword evidence="4" id="KW-1185">Reference proteome</keyword>
<reference evidence="3" key="1">
    <citation type="submission" date="2019-11" db="EMBL/GenBank/DDBJ databases">
        <title>Leishmania tarentolae CDS.</title>
        <authorList>
            <person name="Goto Y."/>
            <person name="Yamagishi J."/>
        </authorList>
    </citation>
    <scope>NUCLEOTIDE SEQUENCE [LARGE SCALE GENOMIC DNA]</scope>
    <source>
        <strain evidence="3">Parrot Tar II</strain>
    </source>
</reference>
<feature type="region of interest" description="Disordered" evidence="1">
    <location>
        <begin position="173"/>
        <end position="196"/>
    </location>
</feature>
<sequence>MMVASTCVVYLPMLLVIEGVRCRCLSYLVFSPPLPSLRLSTPRHFRYSAVIVARKVGASLLPAPRSPPPRKIVDNTTRCAAHNSAISHFTLCLCCPIPPDPLTRSSEQHMKTGNMNQYNEIIEADKAYLEEVGMRTILQQFVADAMESRPGNVYEYMMMWAKKTQDLSIALPKDAEHNPEAVSGDAAADVPGEEAP</sequence>
<organism evidence="3 4">
    <name type="scientific">Leishmania tarentolae</name>
    <name type="common">Sauroleishmania tarentolae</name>
    <dbReference type="NCBI Taxonomy" id="5689"/>
    <lineage>
        <taxon>Eukaryota</taxon>
        <taxon>Discoba</taxon>
        <taxon>Euglenozoa</taxon>
        <taxon>Kinetoplastea</taxon>
        <taxon>Metakinetoplastina</taxon>
        <taxon>Trypanosomatida</taxon>
        <taxon>Trypanosomatidae</taxon>
        <taxon>Leishmaniinae</taxon>
        <taxon>Leishmania</taxon>
        <taxon>lizard Leishmania</taxon>
    </lineage>
</organism>
<evidence type="ECO:0000313" key="4">
    <source>
        <dbReference type="Proteomes" id="UP000419144"/>
    </source>
</evidence>
<keyword evidence="2" id="KW-0732">Signal</keyword>
<comment type="caution">
    <text evidence="3">The sequence shown here is derived from an EMBL/GenBank/DDBJ whole genome shotgun (WGS) entry which is preliminary data.</text>
</comment>
<name>A0A640KPY6_LEITA</name>
<gene>
    <name evidence="3" type="ORF">LtaPh_2617800</name>
</gene>
<dbReference type="CDD" id="cd12084">
    <property type="entry name" value="DD_RII_PKA-like"/>
    <property type="match status" value="1"/>
</dbReference>
<evidence type="ECO:0000256" key="1">
    <source>
        <dbReference type="SAM" id="MobiDB-lite"/>
    </source>
</evidence>
<feature type="signal peptide" evidence="2">
    <location>
        <begin position="1"/>
        <end position="22"/>
    </location>
</feature>
<dbReference type="OrthoDB" id="241817at2759"/>
<protein>
    <submittedName>
        <fullName evidence="3">Uncharacterized protein</fullName>
    </submittedName>
</protein>
<dbReference type="Proteomes" id="UP000419144">
    <property type="component" value="Unassembled WGS sequence"/>
</dbReference>